<dbReference type="GO" id="GO:0004497">
    <property type="term" value="F:monooxygenase activity"/>
    <property type="evidence" value="ECO:0007669"/>
    <property type="project" value="InterPro"/>
</dbReference>
<evidence type="ECO:0000313" key="1">
    <source>
        <dbReference type="EMBL" id="RMY98591.1"/>
    </source>
</evidence>
<dbReference type="Gene3D" id="1.10.630.10">
    <property type="entry name" value="Cytochrome P450"/>
    <property type="match status" value="1"/>
</dbReference>
<dbReference type="GO" id="GO:0016705">
    <property type="term" value="F:oxidoreductase activity, acting on paired donors, with incorporation or reduction of molecular oxygen"/>
    <property type="evidence" value="ECO:0007669"/>
    <property type="project" value="InterPro"/>
</dbReference>
<evidence type="ECO:0000313" key="2">
    <source>
        <dbReference type="Proteomes" id="UP000269539"/>
    </source>
</evidence>
<name>A0A3M7GD30_HORWE</name>
<dbReference type="InterPro" id="IPR036396">
    <property type="entry name" value="Cyt_P450_sf"/>
</dbReference>
<dbReference type="GO" id="GO:0020037">
    <property type="term" value="F:heme binding"/>
    <property type="evidence" value="ECO:0007669"/>
    <property type="project" value="InterPro"/>
</dbReference>
<gene>
    <name evidence="1" type="ORF">D0864_04334</name>
</gene>
<reference evidence="1 2" key="1">
    <citation type="journal article" date="2018" name="BMC Genomics">
        <title>Genomic evidence for intraspecific hybridization in a clonal and extremely halotolerant yeast.</title>
        <authorList>
            <person name="Gostincar C."/>
            <person name="Stajich J.E."/>
            <person name="Zupancic J."/>
            <person name="Zalar P."/>
            <person name="Gunde-Cimerman N."/>
        </authorList>
    </citation>
    <scope>NUCLEOTIDE SEQUENCE [LARGE SCALE GENOMIC DNA]</scope>
    <source>
        <strain evidence="1 2">EXF-10513</strain>
    </source>
</reference>
<organism evidence="1 2">
    <name type="scientific">Hortaea werneckii</name>
    <name type="common">Black yeast</name>
    <name type="synonym">Cladosporium werneckii</name>
    <dbReference type="NCBI Taxonomy" id="91943"/>
    <lineage>
        <taxon>Eukaryota</taxon>
        <taxon>Fungi</taxon>
        <taxon>Dikarya</taxon>
        <taxon>Ascomycota</taxon>
        <taxon>Pezizomycotina</taxon>
        <taxon>Dothideomycetes</taxon>
        <taxon>Dothideomycetidae</taxon>
        <taxon>Mycosphaerellales</taxon>
        <taxon>Teratosphaeriaceae</taxon>
        <taxon>Hortaea</taxon>
    </lineage>
</organism>
<comment type="caution">
    <text evidence="1">The sequence shown here is derived from an EMBL/GenBank/DDBJ whole genome shotgun (WGS) entry which is preliminary data.</text>
</comment>
<dbReference type="Proteomes" id="UP000269539">
    <property type="component" value="Unassembled WGS sequence"/>
</dbReference>
<dbReference type="GO" id="GO:0005506">
    <property type="term" value="F:iron ion binding"/>
    <property type="evidence" value="ECO:0007669"/>
    <property type="project" value="InterPro"/>
</dbReference>
<dbReference type="SUPFAM" id="SSF48264">
    <property type="entry name" value="Cytochrome P450"/>
    <property type="match status" value="1"/>
</dbReference>
<protein>
    <submittedName>
        <fullName evidence="1">Uncharacterized protein</fullName>
    </submittedName>
</protein>
<dbReference type="AlphaFoldDB" id="A0A3M7GD30"/>
<dbReference type="EMBL" id="QWIO01000369">
    <property type="protein sequence ID" value="RMY98591.1"/>
    <property type="molecule type" value="Genomic_DNA"/>
</dbReference>
<sequence length="141" mass="15412">MPGEVIFIFSSKRGMLNTVFPVQSLSICGSPDLHLQGDMVRDGPNSITFNSVSANQTIHAVRANTVKTPGYDAFSASRSMSNTISALDKRTHAFKRRVQGQVLSEPALKAVEDRMLQQVQHFIDYIDGPEGRVDSAHGHGD</sequence>
<proteinExistence type="predicted"/>
<accession>A0A3M7GD30</accession>
<dbReference type="VEuPathDB" id="FungiDB:BTJ68_10507"/>